<protein>
    <submittedName>
        <fullName evidence="4">Uncharacterized protein</fullName>
    </submittedName>
</protein>
<feature type="region of interest" description="Disordered" evidence="1">
    <location>
        <begin position="917"/>
        <end position="1046"/>
    </location>
</feature>
<dbReference type="EMBL" id="KN824371">
    <property type="protein sequence ID" value="KIM21800.1"/>
    <property type="molecule type" value="Genomic_DNA"/>
</dbReference>
<dbReference type="SUPFAM" id="SSF81383">
    <property type="entry name" value="F-box domain"/>
    <property type="match status" value="1"/>
</dbReference>
<proteinExistence type="predicted"/>
<dbReference type="InterPro" id="IPR006553">
    <property type="entry name" value="Leu-rich_rpt_Cys-con_subtyp"/>
</dbReference>
<sequence>MSQRVDEKKRQKSRKSRRRSPAHSSDSEVELEPDEQAYEPTSPAQWSSHHRHSTTSSINGRLNHADSPASPIPQTNLRRLTSPPSPIDKLPPELLIHIFRQLTDLSHFYSCLFVSSLWCQCAVELLWLKPHLSTPASLFNFLAVIKPGFNPSAPDANGEVSFDSKEVLVNGHWDSKETVQQVTRPKIDIQSAAALVNIVDPLFPYARFIRRINLSAVTEDVHDAHFLCLAACVRLERLTLTGCIHLTDASLSAVISQMNQLVAVDLTGVVDVTDATILVVATTSNRLQGINLEGCKKITDTGIHAIADNCPMLRRIKLCDLDLITAASVSKLVTNCPLLIEIDLNSCIRVGEAAARDIWLNCLHLRELRLAQCSLIGDNAFPVPPKLAPQNTTSSSTPTAAEQAMSRLIVPISPPLLLSRPLVHLRQLDLMSLQITDDAVAGIIVNAPKLRNLVLAKCSLLTDRAVRSIAGLGRHLQFLHLGHASAITDASIIHLARMCVRLRYVDLACCTSLTNESVLALSALPKLRRIGLVRVMNLTDKAVEYLTARHNTLERVHLSYCEQITVKAIHFLLQHLDKLTHLSLTGVPAFRKRELQRFCRHPPSNFNELQRSAFCVYSGSGIHNLRKYLESISPQLQDYNSAPLEADDGGVSGLPSFGDPQLSDTDEEGEDRDISSHFLLPNAAPNSANINGPSASPSATPSEARDFASQVHALHQISRTSAMPGTSRQSRTPRNGGTGSSSPAPEAYAGIASSSHNGDTNGAGSTTGIRHRNTNTNMSGSLPSPIVGALMHSRLQRSVARDVQRSSLQQPVPGPGPPPHTPTQAVATGSDGRRGFQRWMASTSAAAAMAITRNLEPTPVRANGSAAAAPGQLETPTPSGSSSSTLTVPVVSAVTPSSSTTPSAELKNSYTIAEAGLSPVESEEPGSASAGRASHSPEDTERASDEASAASCVHHENASGRSTPARSAEGEEGGRTRKEKEKEGASTSQPNVTVALALDDHLQLQSHDPSRTSSPSPSPSSRGVRKKLKGFNVAAASLFKGKERKT</sequence>
<feature type="compositionally biased region" description="Basic and acidic residues" evidence="1">
    <location>
        <begin position="968"/>
        <end position="984"/>
    </location>
</feature>
<dbReference type="InterPro" id="IPR001810">
    <property type="entry name" value="F-box_dom"/>
</dbReference>
<dbReference type="Pfam" id="PF12937">
    <property type="entry name" value="F-box-like"/>
    <property type="match status" value="1"/>
</dbReference>
<feature type="compositionally biased region" description="Basic and acidic residues" evidence="1">
    <location>
        <begin position="935"/>
        <end position="945"/>
    </location>
</feature>
<feature type="compositionally biased region" description="Low complexity" evidence="1">
    <location>
        <begin position="875"/>
        <end position="886"/>
    </location>
</feature>
<dbReference type="AlphaFoldDB" id="A0A0C3AAY1"/>
<evidence type="ECO:0000256" key="1">
    <source>
        <dbReference type="SAM" id="MobiDB-lite"/>
    </source>
</evidence>
<dbReference type="SMART" id="SM00367">
    <property type="entry name" value="LRR_CC"/>
    <property type="match status" value="12"/>
</dbReference>
<evidence type="ECO:0000259" key="2">
    <source>
        <dbReference type="Pfam" id="PF12937"/>
    </source>
</evidence>
<feature type="compositionally biased region" description="Pro residues" evidence="1">
    <location>
        <begin position="812"/>
        <end position="821"/>
    </location>
</feature>
<feature type="region of interest" description="Disordered" evidence="1">
    <location>
        <begin position="861"/>
        <end position="886"/>
    </location>
</feature>
<evidence type="ECO:0000313" key="4">
    <source>
        <dbReference type="EMBL" id="KIM21800.1"/>
    </source>
</evidence>
<feature type="domain" description="F-box/LRR-repeat protein 15-like leucin rich repeat" evidence="3">
    <location>
        <begin position="228"/>
        <end position="375"/>
    </location>
</feature>
<feature type="compositionally biased region" description="Polar residues" evidence="1">
    <location>
        <begin position="717"/>
        <end position="743"/>
    </location>
</feature>
<dbReference type="InterPro" id="IPR032675">
    <property type="entry name" value="LRR_dom_sf"/>
</dbReference>
<dbReference type="PANTHER" id="PTHR13318">
    <property type="entry name" value="PARTNER OF PAIRED, ISOFORM B-RELATED"/>
    <property type="match status" value="1"/>
</dbReference>
<keyword evidence="5" id="KW-1185">Reference proteome</keyword>
<feature type="region of interest" description="Disordered" evidence="1">
    <location>
        <begin position="640"/>
        <end position="832"/>
    </location>
</feature>
<feature type="compositionally biased region" description="Polar residues" evidence="1">
    <location>
        <begin position="752"/>
        <end position="782"/>
    </location>
</feature>
<dbReference type="STRING" id="933852.A0A0C3AAY1"/>
<dbReference type="OrthoDB" id="10257471at2759"/>
<evidence type="ECO:0000259" key="3">
    <source>
        <dbReference type="Pfam" id="PF25372"/>
    </source>
</evidence>
<dbReference type="GO" id="GO:0031146">
    <property type="term" value="P:SCF-dependent proteasomal ubiquitin-dependent protein catabolic process"/>
    <property type="evidence" value="ECO:0007669"/>
    <property type="project" value="TreeGrafter"/>
</dbReference>
<dbReference type="Pfam" id="PF25372">
    <property type="entry name" value="DUF7885"/>
    <property type="match status" value="1"/>
</dbReference>
<evidence type="ECO:0000313" key="5">
    <source>
        <dbReference type="Proteomes" id="UP000054097"/>
    </source>
</evidence>
<name>A0A0C3AAY1_SERVB</name>
<gene>
    <name evidence="4" type="ORF">M408DRAFT_29255</name>
</gene>
<feature type="compositionally biased region" description="Low complexity" evidence="1">
    <location>
        <begin position="1011"/>
        <end position="1022"/>
    </location>
</feature>
<reference evidence="5" key="2">
    <citation type="submission" date="2015-01" db="EMBL/GenBank/DDBJ databases">
        <title>Evolutionary Origins and Diversification of the Mycorrhizal Mutualists.</title>
        <authorList>
            <consortium name="DOE Joint Genome Institute"/>
            <consortium name="Mycorrhizal Genomics Consortium"/>
            <person name="Kohler A."/>
            <person name="Kuo A."/>
            <person name="Nagy L.G."/>
            <person name="Floudas D."/>
            <person name="Copeland A."/>
            <person name="Barry K.W."/>
            <person name="Cichocki N."/>
            <person name="Veneault-Fourrey C."/>
            <person name="LaButti K."/>
            <person name="Lindquist E.A."/>
            <person name="Lipzen A."/>
            <person name="Lundell T."/>
            <person name="Morin E."/>
            <person name="Murat C."/>
            <person name="Riley R."/>
            <person name="Ohm R."/>
            <person name="Sun H."/>
            <person name="Tunlid A."/>
            <person name="Henrissat B."/>
            <person name="Grigoriev I.V."/>
            <person name="Hibbett D.S."/>
            <person name="Martin F."/>
        </authorList>
    </citation>
    <scope>NUCLEOTIDE SEQUENCE [LARGE SCALE GENOMIC DNA]</scope>
    <source>
        <strain evidence="5">MAFF 305830</strain>
    </source>
</reference>
<dbReference type="GO" id="GO:0019005">
    <property type="term" value="C:SCF ubiquitin ligase complex"/>
    <property type="evidence" value="ECO:0007669"/>
    <property type="project" value="TreeGrafter"/>
</dbReference>
<dbReference type="Gene3D" id="3.80.10.10">
    <property type="entry name" value="Ribonuclease Inhibitor"/>
    <property type="match status" value="3"/>
</dbReference>
<feature type="domain" description="F-box" evidence="2">
    <location>
        <begin position="87"/>
        <end position="132"/>
    </location>
</feature>
<feature type="compositionally biased region" description="Low complexity" evidence="1">
    <location>
        <begin position="693"/>
        <end position="702"/>
    </location>
</feature>
<reference evidence="4 5" key="1">
    <citation type="submission" date="2014-04" db="EMBL/GenBank/DDBJ databases">
        <authorList>
            <consortium name="DOE Joint Genome Institute"/>
            <person name="Kuo A."/>
            <person name="Zuccaro A."/>
            <person name="Kohler A."/>
            <person name="Nagy L.G."/>
            <person name="Floudas D."/>
            <person name="Copeland A."/>
            <person name="Barry K.W."/>
            <person name="Cichocki N."/>
            <person name="Veneault-Fourrey C."/>
            <person name="LaButti K."/>
            <person name="Lindquist E.A."/>
            <person name="Lipzen A."/>
            <person name="Lundell T."/>
            <person name="Morin E."/>
            <person name="Murat C."/>
            <person name="Sun H."/>
            <person name="Tunlid A."/>
            <person name="Henrissat B."/>
            <person name="Grigoriev I.V."/>
            <person name="Hibbett D.S."/>
            <person name="Martin F."/>
            <person name="Nordberg H.P."/>
            <person name="Cantor M.N."/>
            <person name="Hua S.X."/>
        </authorList>
    </citation>
    <scope>NUCLEOTIDE SEQUENCE [LARGE SCALE GENOMIC DNA]</scope>
    <source>
        <strain evidence="4 5">MAFF 305830</strain>
    </source>
</reference>
<feature type="compositionally biased region" description="Basic residues" evidence="1">
    <location>
        <begin position="10"/>
        <end position="21"/>
    </location>
</feature>
<feature type="compositionally biased region" description="Acidic residues" evidence="1">
    <location>
        <begin position="27"/>
        <end position="37"/>
    </location>
</feature>
<dbReference type="SUPFAM" id="SSF52047">
    <property type="entry name" value="RNI-like"/>
    <property type="match status" value="1"/>
</dbReference>
<feature type="region of interest" description="Disordered" evidence="1">
    <location>
        <begin position="1"/>
        <end position="85"/>
    </location>
</feature>
<dbReference type="InterPro" id="IPR057207">
    <property type="entry name" value="FBXL15_LRR"/>
</dbReference>
<accession>A0A0C3AAY1</accession>
<dbReference type="InterPro" id="IPR036047">
    <property type="entry name" value="F-box-like_dom_sf"/>
</dbReference>
<dbReference type="Proteomes" id="UP000054097">
    <property type="component" value="Unassembled WGS sequence"/>
</dbReference>
<organism evidence="4 5">
    <name type="scientific">Serendipita vermifera MAFF 305830</name>
    <dbReference type="NCBI Taxonomy" id="933852"/>
    <lineage>
        <taxon>Eukaryota</taxon>
        <taxon>Fungi</taxon>
        <taxon>Dikarya</taxon>
        <taxon>Basidiomycota</taxon>
        <taxon>Agaricomycotina</taxon>
        <taxon>Agaricomycetes</taxon>
        <taxon>Sebacinales</taxon>
        <taxon>Serendipitaceae</taxon>
        <taxon>Serendipita</taxon>
    </lineage>
</organism>
<dbReference type="HOGENOM" id="CLU_010840_1_0_1"/>